<comment type="similarity">
    <text evidence="5">Belongs to the NtaA/SnaA/DszA monooxygenase family.</text>
</comment>
<dbReference type="InterPro" id="IPR051260">
    <property type="entry name" value="Diverse_substr_monoxygenases"/>
</dbReference>
<organism evidence="7 8">
    <name type="scientific">Mycolicibacterium confluentis</name>
    <dbReference type="NCBI Taxonomy" id="28047"/>
    <lineage>
        <taxon>Bacteria</taxon>
        <taxon>Bacillati</taxon>
        <taxon>Actinomycetota</taxon>
        <taxon>Actinomycetes</taxon>
        <taxon>Mycobacteriales</taxon>
        <taxon>Mycobacteriaceae</taxon>
        <taxon>Mycolicibacterium</taxon>
    </lineage>
</organism>
<gene>
    <name evidence="7" type="ORF">MCNF_09690</name>
</gene>
<keyword evidence="4" id="KW-0503">Monooxygenase</keyword>
<keyword evidence="3" id="KW-0560">Oxidoreductase</keyword>
<dbReference type="PANTHER" id="PTHR30011">
    <property type="entry name" value="ALKANESULFONATE MONOOXYGENASE-RELATED"/>
    <property type="match status" value="1"/>
</dbReference>
<dbReference type="Pfam" id="PF00296">
    <property type="entry name" value="Bac_luciferase"/>
    <property type="match status" value="1"/>
</dbReference>
<keyword evidence="2" id="KW-0288">FMN</keyword>
<dbReference type="PANTHER" id="PTHR30011:SF16">
    <property type="entry name" value="C2H2 FINGER DOMAIN TRANSCRIPTION FACTOR (EUROFUNG)-RELATED"/>
    <property type="match status" value="1"/>
</dbReference>
<dbReference type="Gene3D" id="3.20.20.30">
    <property type="entry name" value="Luciferase-like domain"/>
    <property type="match status" value="1"/>
</dbReference>
<dbReference type="Proteomes" id="UP000466931">
    <property type="component" value="Chromosome"/>
</dbReference>
<dbReference type="NCBIfam" id="TIGR03860">
    <property type="entry name" value="FMN_nitrolo"/>
    <property type="match status" value="1"/>
</dbReference>
<dbReference type="EMBL" id="AP022612">
    <property type="protein sequence ID" value="BBZ32364.1"/>
    <property type="molecule type" value="Genomic_DNA"/>
</dbReference>
<reference evidence="7" key="1">
    <citation type="journal article" date="2019" name="Emerg. Microbes Infect.">
        <title>Comprehensive subspecies identification of 175 nontuberculous mycobacteria species based on 7547 genomic profiles.</title>
        <authorList>
            <person name="Matsumoto Y."/>
            <person name="Kinjo T."/>
            <person name="Motooka D."/>
            <person name="Nabeya D."/>
            <person name="Jung N."/>
            <person name="Uechi K."/>
            <person name="Horii T."/>
            <person name="Iida T."/>
            <person name="Fujita J."/>
            <person name="Nakamura S."/>
        </authorList>
    </citation>
    <scope>NUCLEOTIDE SEQUENCE [LARGE SCALE GENOMIC DNA]</scope>
    <source>
        <strain evidence="7">JCM 13671</strain>
    </source>
</reference>
<dbReference type="GO" id="GO:0004497">
    <property type="term" value="F:monooxygenase activity"/>
    <property type="evidence" value="ECO:0007669"/>
    <property type="project" value="UniProtKB-KW"/>
</dbReference>
<reference evidence="7" key="2">
    <citation type="submission" date="2020-02" db="EMBL/GenBank/DDBJ databases">
        <authorList>
            <person name="Matsumoto Y."/>
            <person name="Motooka D."/>
            <person name="Nakamura S."/>
        </authorList>
    </citation>
    <scope>NUCLEOTIDE SEQUENCE</scope>
    <source>
        <strain evidence="7">JCM 13671</strain>
    </source>
</reference>
<evidence type="ECO:0000313" key="7">
    <source>
        <dbReference type="EMBL" id="BBZ32364.1"/>
    </source>
</evidence>
<dbReference type="GO" id="GO:0016705">
    <property type="term" value="F:oxidoreductase activity, acting on paired donors, with incorporation or reduction of molecular oxygen"/>
    <property type="evidence" value="ECO:0007669"/>
    <property type="project" value="InterPro"/>
</dbReference>
<sequence length="434" mass="48433">MAPKKFHLGWFVGFVANDFTGPFSPPDDPWDGKFYVEMAQSMERAGFDYMMFEDTVSVPDAYGQSFDTYLKHALWVPKHDPVPLAAVIAAATSKMGVIATMSTAFYPPYMLARTVATVDHIAKGRFGWNIVTSGQDQAARNFGMDKLLPHDKRYEVAHEYVDVVRKLWDSWDADNIVRDYETGAYIAPGTVRPIHHEGEYFRTEGPLTTVRPPNGQPVFVQAGGSPKGRDFAAKYADSIVANPGTIEEMRAFRDDVRARATAYGRDPDEIKVLFIAMPVLAATTEEAKAANLRNMSSDRAVENILAGFSFVTDIDFSQFPLDEVPPQDLTTNGEQSSLDMFLQRGSGKTLRQLAMDYISPPIELVGTPDEVADRMGEVIDEVGGDGFLIYTGSNSLNRRFIAEITEGLVPALQRRGRTRTEYKSEYLRDNLREF</sequence>
<accession>A0A7I7XTB3</accession>
<evidence type="ECO:0000313" key="8">
    <source>
        <dbReference type="Proteomes" id="UP000466931"/>
    </source>
</evidence>
<dbReference type="InterPro" id="IPR036661">
    <property type="entry name" value="Luciferase-like_sf"/>
</dbReference>
<evidence type="ECO:0000259" key="6">
    <source>
        <dbReference type="Pfam" id="PF00296"/>
    </source>
</evidence>
<evidence type="ECO:0000256" key="4">
    <source>
        <dbReference type="ARBA" id="ARBA00023033"/>
    </source>
</evidence>
<protein>
    <submittedName>
        <fullName evidence="7">Dibenzothiophene desulfurization enzyme A</fullName>
    </submittedName>
</protein>
<name>A0A7I7XTB3_9MYCO</name>
<evidence type="ECO:0000256" key="5">
    <source>
        <dbReference type="ARBA" id="ARBA00033748"/>
    </source>
</evidence>
<dbReference type="AlphaFoldDB" id="A0A7I7XTB3"/>
<evidence type="ECO:0000256" key="2">
    <source>
        <dbReference type="ARBA" id="ARBA00022643"/>
    </source>
</evidence>
<dbReference type="OrthoDB" id="9135350at2"/>
<dbReference type="InterPro" id="IPR016215">
    <property type="entry name" value="NTA_MOA"/>
</dbReference>
<keyword evidence="1" id="KW-0285">Flavoprotein</keyword>
<dbReference type="SUPFAM" id="SSF51679">
    <property type="entry name" value="Bacterial luciferase-like"/>
    <property type="match status" value="1"/>
</dbReference>
<proteinExistence type="inferred from homology"/>
<evidence type="ECO:0000256" key="3">
    <source>
        <dbReference type="ARBA" id="ARBA00023002"/>
    </source>
</evidence>
<keyword evidence="8" id="KW-1185">Reference proteome</keyword>
<dbReference type="InterPro" id="IPR011251">
    <property type="entry name" value="Luciferase-like_dom"/>
</dbReference>
<feature type="domain" description="Luciferase-like" evidence="6">
    <location>
        <begin position="35"/>
        <end position="383"/>
    </location>
</feature>
<dbReference type="RefSeq" id="WP_085156593.1">
    <property type="nucleotide sequence ID" value="NZ_AP022612.1"/>
</dbReference>
<dbReference type="PIRSF" id="PIRSF000337">
    <property type="entry name" value="NTA_MOA"/>
    <property type="match status" value="1"/>
</dbReference>
<evidence type="ECO:0000256" key="1">
    <source>
        <dbReference type="ARBA" id="ARBA00022630"/>
    </source>
</evidence>